<sequence length="77" mass="7821">MANRNDRDDGASAPGSAPRVSASRESYGTGRAGAAGTGRRESESTPSAGAGRESQRLSSRQVGRFLPLKVLGQGGMG</sequence>
<dbReference type="AlphaFoldDB" id="A0A3A8P490"/>
<dbReference type="RefSeq" id="WP_208723240.1">
    <property type="nucleotide sequence ID" value="NZ_RAWB01000508.1"/>
</dbReference>
<accession>A0A3A8P490</accession>
<reference evidence="3" key="1">
    <citation type="submission" date="2018-09" db="EMBL/GenBank/DDBJ databases">
        <authorList>
            <person name="Livingstone P.G."/>
            <person name="Whitworth D.E."/>
        </authorList>
    </citation>
    <scope>NUCLEOTIDE SEQUENCE [LARGE SCALE GENOMIC DNA]</scope>
    <source>
        <strain evidence="3">CA051B</strain>
    </source>
</reference>
<protein>
    <submittedName>
        <fullName evidence="2">Uncharacterized protein</fullName>
    </submittedName>
</protein>
<organism evidence="2 3">
    <name type="scientific">Corallococcus llansteffanensis</name>
    <dbReference type="NCBI Taxonomy" id="2316731"/>
    <lineage>
        <taxon>Bacteria</taxon>
        <taxon>Pseudomonadati</taxon>
        <taxon>Myxococcota</taxon>
        <taxon>Myxococcia</taxon>
        <taxon>Myxococcales</taxon>
        <taxon>Cystobacterineae</taxon>
        <taxon>Myxococcaceae</taxon>
        <taxon>Corallococcus</taxon>
    </lineage>
</organism>
<proteinExistence type="predicted"/>
<feature type="region of interest" description="Disordered" evidence="1">
    <location>
        <begin position="1"/>
        <end position="77"/>
    </location>
</feature>
<dbReference type="EMBL" id="RAWB01000508">
    <property type="protein sequence ID" value="RKH48195.1"/>
    <property type="molecule type" value="Genomic_DNA"/>
</dbReference>
<evidence type="ECO:0000313" key="3">
    <source>
        <dbReference type="Proteomes" id="UP000272888"/>
    </source>
</evidence>
<evidence type="ECO:0000256" key="1">
    <source>
        <dbReference type="SAM" id="MobiDB-lite"/>
    </source>
</evidence>
<dbReference type="Proteomes" id="UP000272888">
    <property type="component" value="Unassembled WGS sequence"/>
</dbReference>
<gene>
    <name evidence="2" type="ORF">D7V93_33480</name>
</gene>
<evidence type="ECO:0000313" key="2">
    <source>
        <dbReference type="EMBL" id="RKH48195.1"/>
    </source>
</evidence>
<feature type="compositionally biased region" description="Basic and acidic residues" evidence="1">
    <location>
        <begin position="1"/>
        <end position="10"/>
    </location>
</feature>
<keyword evidence="3" id="KW-1185">Reference proteome</keyword>
<name>A0A3A8P490_9BACT</name>
<feature type="non-terminal residue" evidence="2">
    <location>
        <position position="77"/>
    </location>
</feature>
<comment type="caution">
    <text evidence="2">The sequence shown here is derived from an EMBL/GenBank/DDBJ whole genome shotgun (WGS) entry which is preliminary data.</text>
</comment>